<accession>A0AAD8JIF7</accession>
<dbReference type="GO" id="GO:0005737">
    <property type="term" value="C:cytoplasm"/>
    <property type="evidence" value="ECO:0007669"/>
    <property type="project" value="TreeGrafter"/>
</dbReference>
<dbReference type="GO" id="GO:0006511">
    <property type="term" value="P:ubiquitin-dependent protein catabolic process"/>
    <property type="evidence" value="ECO:0007669"/>
    <property type="project" value="TreeGrafter"/>
</dbReference>
<evidence type="ECO:0000256" key="2">
    <source>
        <dbReference type="ARBA" id="ARBA00004906"/>
    </source>
</evidence>
<dbReference type="SMART" id="SM00119">
    <property type="entry name" value="HECTc"/>
    <property type="match status" value="1"/>
</dbReference>
<dbReference type="GO" id="GO:0000209">
    <property type="term" value="P:protein polyubiquitination"/>
    <property type="evidence" value="ECO:0007669"/>
    <property type="project" value="TreeGrafter"/>
</dbReference>
<proteinExistence type="predicted"/>
<gene>
    <name evidence="8" type="ORF">POM88_003953</name>
</gene>
<keyword evidence="9" id="KW-1185">Reference proteome</keyword>
<dbReference type="Gene3D" id="3.90.1750.10">
    <property type="entry name" value="Hect, E3 ligase catalytic domains"/>
    <property type="match status" value="1"/>
</dbReference>
<evidence type="ECO:0000256" key="5">
    <source>
        <dbReference type="ARBA" id="ARBA00022786"/>
    </source>
</evidence>
<evidence type="ECO:0000256" key="1">
    <source>
        <dbReference type="ARBA" id="ARBA00000885"/>
    </source>
</evidence>
<comment type="caution">
    <text evidence="8">The sequence shown here is derived from an EMBL/GenBank/DDBJ whole genome shotgun (WGS) entry which is preliminary data.</text>
</comment>
<dbReference type="AlphaFoldDB" id="A0AAD8JIF7"/>
<evidence type="ECO:0000256" key="3">
    <source>
        <dbReference type="ARBA" id="ARBA00012485"/>
    </source>
</evidence>
<dbReference type="SUPFAM" id="SSF56204">
    <property type="entry name" value="Hect, E3 ligase catalytic domain"/>
    <property type="match status" value="1"/>
</dbReference>
<evidence type="ECO:0000256" key="6">
    <source>
        <dbReference type="PROSITE-ProRule" id="PRU00104"/>
    </source>
</evidence>
<keyword evidence="4" id="KW-0808">Transferase</keyword>
<dbReference type="PANTHER" id="PTHR11254">
    <property type="entry name" value="HECT DOMAIN UBIQUITIN-PROTEIN LIGASE"/>
    <property type="match status" value="1"/>
</dbReference>
<evidence type="ECO:0000259" key="7">
    <source>
        <dbReference type="PROSITE" id="PS50237"/>
    </source>
</evidence>
<dbReference type="Gene3D" id="3.30.2410.10">
    <property type="entry name" value="Hect, E3 ligase catalytic domain"/>
    <property type="match status" value="1"/>
</dbReference>
<reference evidence="8" key="1">
    <citation type="submission" date="2023-02" db="EMBL/GenBank/DDBJ databases">
        <title>Genome of toxic invasive species Heracleum sosnowskyi carries increased number of genes despite the absence of recent whole-genome duplications.</title>
        <authorList>
            <person name="Schelkunov M."/>
            <person name="Shtratnikova V."/>
            <person name="Makarenko M."/>
            <person name="Klepikova A."/>
            <person name="Omelchenko D."/>
            <person name="Novikova G."/>
            <person name="Obukhova E."/>
            <person name="Bogdanov V."/>
            <person name="Penin A."/>
            <person name="Logacheva M."/>
        </authorList>
    </citation>
    <scope>NUCLEOTIDE SEQUENCE</scope>
    <source>
        <strain evidence="8">Hsosn_3</strain>
        <tissue evidence="8">Leaf</tissue>
    </source>
</reference>
<dbReference type="Proteomes" id="UP001237642">
    <property type="component" value="Unassembled WGS sequence"/>
</dbReference>
<name>A0AAD8JIF7_9APIA</name>
<evidence type="ECO:0000313" key="9">
    <source>
        <dbReference type="Proteomes" id="UP001237642"/>
    </source>
</evidence>
<dbReference type="EC" id="2.3.2.26" evidence="3"/>
<comment type="pathway">
    <text evidence="2">Protein modification; protein ubiquitination.</text>
</comment>
<keyword evidence="5 6" id="KW-0833">Ubl conjugation pathway</keyword>
<dbReference type="GO" id="GO:0061630">
    <property type="term" value="F:ubiquitin protein ligase activity"/>
    <property type="evidence" value="ECO:0007669"/>
    <property type="project" value="UniProtKB-EC"/>
</dbReference>
<reference evidence="8" key="2">
    <citation type="submission" date="2023-05" db="EMBL/GenBank/DDBJ databases">
        <authorList>
            <person name="Schelkunov M.I."/>
        </authorList>
    </citation>
    <scope>NUCLEOTIDE SEQUENCE</scope>
    <source>
        <strain evidence="8">Hsosn_3</strain>
        <tissue evidence="8">Leaf</tissue>
    </source>
</reference>
<dbReference type="Pfam" id="PF00632">
    <property type="entry name" value="HECT"/>
    <property type="match status" value="1"/>
</dbReference>
<protein>
    <recommendedName>
        <fullName evidence="3">HECT-type E3 ubiquitin transferase</fullName>
        <ecNumber evidence="3">2.3.2.26</ecNumber>
    </recommendedName>
</protein>
<sequence length="438" mass="50502">MLVKSTESKILSDLDKIWLKEYNLLHTLFFSLIGKLDSGYRKLNEEKFTYRSLVSYDRTLQITTCISKEIVGGEIELENLLEDYKEEHGVMHRIGIIIDLGFCPDDALLFLDFVMSKSEPELKKRIVLSVIPKIREGVPFEFEKEEGIGPGVTKEWMYLVTQSMLHPTYNYFKSDTDDKRKLLSSLEPVQDLGFYNFLGRIMALSLMNSIQMSVSLDPILIRMLAELEVTLDDVKKSDALLYKNLKIDVNSHLGSMLKDQLVLEEKDRKDESEIIKEYSKVLLNDTFIQDISGKVAEIIKGFDCVFGNPQRRRILFQTIEPSHLDMVLYGDQNDISVEDWECHTKYNRDDDEIRTFWKVVADFFSAEQRRDLLFFWASMRFLPPGGFGNLKDTLSIEKNKAGSYPTASTCTNTLRIPSASNEELKRQAIQQPAKFGLE</sequence>
<dbReference type="EMBL" id="JAUIZM010000001">
    <property type="protein sequence ID" value="KAK1404348.1"/>
    <property type="molecule type" value="Genomic_DNA"/>
</dbReference>
<dbReference type="InterPro" id="IPR035983">
    <property type="entry name" value="Hect_E3_ubiquitin_ligase"/>
</dbReference>
<evidence type="ECO:0000256" key="4">
    <source>
        <dbReference type="ARBA" id="ARBA00022679"/>
    </source>
</evidence>
<feature type="active site" description="Glycyl thioester intermediate" evidence="6">
    <location>
        <position position="410"/>
    </location>
</feature>
<dbReference type="InterPro" id="IPR050409">
    <property type="entry name" value="E3_ubiq-protein_ligase"/>
</dbReference>
<comment type="catalytic activity">
    <reaction evidence="1">
        <text>S-ubiquitinyl-[E2 ubiquitin-conjugating enzyme]-L-cysteine + [acceptor protein]-L-lysine = [E2 ubiquitin-conjugating enzyme]-L-cysteine + N(6)-ubiquitinyl-[acceptor protein]-L-lysine.</text>
        <dbReference type="EC" id="2.3.2.26"/>
    </reaction>
</comment>
<dbReference type="PANTHER" id="PTHR11254:SF424">
    <property type="entry name" value="E3 UBIQUITIN-PROTEIN LIGASE UPL5"/>
    <property type="match status" value="1"/>
</dbReference>
<dbReference type="PROSITE" id="PS50237">
    <property type="entry name" value="HECT"/>
    <property type="match status" value="1"/>
</dbReference>
<evidence type="ECO:0000313" key="8">
    <source>
        <dbReference type="EMBL" id="KAK1404348.1"/>
    </source>
</evidence>
<feature type="domain" description="HECT" evidence="7">
    <location>
        <begin position="118"/>
        <end position="438"/>
    </location>
</feature>
<dbReference type="InterPro" id="IPR000569">
    <property type="entry name" value="HECT_dom"/>
</dbReference>
<organism evidence="8 9">
    <name type="scientific">Heracleum sosnowskyi</name>
    <dbReference type="NCBI Taxonomy" id="360622"/>
    <lineage>
        <taxon>Eukaryota</taxon>
        <taxon>Viridiplantae</taxon>
        <taxon>Streptophyta</taxon>
        <taxon>Embryophyta</taxon>
        <taxon>Tracheophyta</taxon>
        <taxon>Spermatophyta</taxon>
        <taxon>Magnoliopsida</taxon>
        <taxon>eudicotyledons</taxon>
        <taxon>Gunneridae</taxon>
        <taxon>Pentapetalae</taxon>
        <taxon>asterids</taxon>
        <taxon>campanulids</taxon>
        <taxon>Apiales</taxon>
        <taxon>Apiaceae</taxon>
        <taxon>Apioideae</taxon>
        <taxon>apioid superclade</taxon>
        <taxon>Tordylieae</taxon>
        <taxon>Tordyliinae</taxon>
        <taxon>Heracleum</taxon>
    </lineage>
</organism>